<sequence length="140" mass="17024">MNKLLFFIHTKPLVFIGISSLFLFFLLYLIQYIYISLNLKEICKIIFNDEKHFRLPLEPFNCFFISVLPIVFWRETLHLKYGTSFKKMYGKEFYYPIRKNQLKKLLENFPLFFYVQYVIYLSGIFFLIFGGLAYIIDKNF</sequence>
<protein>
    <submittedName>
        <fullName evidence="2">Uncharacterized protein</fullName>
    </submittedName>
</protein>
<dbReference type="HOGENOM" id="CLU_149121_0_0_6"/>
<proteinExistence type="predicted"/>
<keyword evidence="2" id="KW-0614">Plasmid</keyword>
<reference evidence="2 3" key="1">
    <citation type="journal article" date="2008" name="PLoS ONE">
        <title>Comparative analysis of Acinetobacters: three genomes for three lifestyles.</title>
        <authorList>
            <person name="Vallenet D."/>
            <person name="Nordmann P."/>
            <person name="Barbe V."/>
            <person name="Poirel L."/>
            <person name="Mangenot S."/>
            <person name="Bataille E."/>
            <person name="Dossat C."/>
            <person name="Gas S."/>
            <person name="Kreimeyer A."/>
            <person name="Lenoble P."/>
            <person name="Oztas S."/>
            <person name="Poulain J."/>
            <person name="Segurens B."/>
            <person name="Robert C."/>
            <person name="Abergel C."/>
            <person name="Claverie J.M."/>
            <person name="Raoult D."/>
            <person name="Medigue C."/>
            <person name="Weissenbach J."/>
            <person name="Cruveiller S."/>
        </authorList>
    </citation>
    <scope>NUCLEOTIDE SEQUENCE [LARGE SCALE GENOMIC DNA]</scope>
    <source>
        <strain evidence="2 3">SDF</strain>
        <plasmid evidence="3">p1ABSDF</plasmid>
    </source>
</reference>
<accession>B0VVB0</accession>
<dbReference type="EMBL" id="CU468231">
    <property type="protein sequence ID" value="CAP02940.1"/>
    <property type="molecule type" value="Genomic_DNA"/>
</dbReference>
<organism evidence="2 3">
    <name type="scientific">Acinetobacter baumannii (strain SDF)</name>
    <dbReference type="NCBI Taxonomy" id="509170"/>
    <lineage>
        <taxon>Bacteria</taxon>
        <taxon>Pseudomonadati</taxon>
        <taxon>Pseudomonadota</taxon>
        <taxon>Gammaproteobacteria</taxon>
        <taxon>Moraxellales</taxon>
        <taxon>Moraxellaceae</taxon>
        <taxon>Acinetobacter</taxon>
        <taxon>Acinetobacter calcoaceticus/baumannii complex</taxon>
    </lineage>
</organism>
<evidence type="ECO:0000256" key="1">
    <source>
        <dbReference type="SAM" id="Phobius"/>
    </source>
</evidence>
<feature type="transmembrane region" description="Helical" evidence="1">
    <location>
        <begin position="12"/>
        <end position="34"/>
    </location>
</feature>
<dbReference type="KEGG" id="abm:ABSDF_p10005"/>
<keyword evidence="1" id="KW-1133">Transmembrane helix</keyword>
<name>B0VVB0_ACIBS</name>
<keyword evidence="1" id="KW-0472">Membrane</keyword>
<keyword evidence="1" id="KW-0812">Transmembrane</keyword>
<evidence type="ECO:0000313" key="3">
    <source>
        <dbReference type="Proteomes" id="UP000001741"/>
    </source>
</evidence>
<geneLocation type="plasmid" evidence="2 3">
    <name>p1ABSDF</name>
</geneLocation>
<evidence type="ECO:0000313" key="2">
    <source>
        <dbReference type="EMBL" id="CAP02940.1"/>
    </source>
</evidence>
<gene>
    <name evidence="2" type="ORF">ABSDF_p10005</name>
</gene>
<dbReference type="AlphaFoldDB" id="B0VVB0"/>
<feature type="transmembrane region" description="Helical" evidence="1">
    <location>
        <begin position="111"/>
        <end position="136"/>
    </location>
</feature>
<dbReference type="Proteomes" id="UP000001741">
    <property type="component" value="Plasmid p1ABSDF"/>
</dbReference>